<feature type="signal peptide" evidence="4">
    <location>
        <begin position="1"/>
        <end position="23"/>
    </location>
</feature>
<evidence type="ECO:0000313" key="7">
    <source>
        <dbReference type="Proteomes" id="UP000198995"/>
    </source>
</evidence>
<evidence type="ECO:0000256" key="3">
    <source>
        <dbReference type="SAM" id="MobiDB-lite"/>
    </source>
</evidence>
<dbReference type="Pfam" id="PF00395">
    <property type="entry name" value="SLH"/>
    <property type="match status" value="3"/>
</dbReference>
<dbReference type="Pfam" id="PF09479">
    <property type="entry name" value="Flg_new"/>
    <property type="match status" value="4"/>
</dbReference>
<dbReference type="Proteomes" id="UP000198995">
    <property type="component" value="Unassembled WGS sequence"/>
</dbReference>
<dbReference type="InterPro" id="IPR013378">
    <property type="entry name" value="InlB-like_B-rpt"/>
</dbReference>
<dbReference type="STRING" id="2741.SAMN04489866_10319"/>
<keyword evidence="4" id="KW-0732">Signal</keyword>
<dbReference type="InterPro" id="IPR042229">
    <property type="entry name" value="Listeria/Bacterioides_rpt_sf"/>
</dbReference>
<dbReference type="EMBL" id="FNAF01000003">
    <property type="protein sequence ID" value="SDD38921.1"/>
    <property type="molecule type" value="Genomic_DNA"/>
</dbReference>
<feature type="compositionally biased region" description="Gly residues" evidence="3">
    <location>
        <begin position="2400"/>
        <end position="2410"/>
    </location>
</feature>
<dbReference type="GO" id="GO:0030313">
    <property type="term" value="C:cell envelope"/>
    <property type="evidence" value="ECO:0007669"/>
    <property type="project" value="UniProtKB-SubCell"/>
</dbReference>
<gene>
    <name evidence="6" type="ORF">SAMN04489866_10319</name>
</gene>
<dbReference type="PROSITE" id="PS51272">
    <property type="entry name" value="SLH"/>
    <property type="match status" value="3"/>
</dbReference>
<keyword evidence="7" id="KW-1185">Reference proteome</keyword>
<evidence type="ECO:0000313" key="6">
    <source>
        <dbReference type="EMBL" id="SDD38921.1"/>
    </source>
</evidence>
<dbReference type="Pfam" id="PF08428">
    <property type="entry name" value="Rib"/>
    <property type="match status" value="1"/>
</dbReference>
<protein>
    <submittedName>
        <fullName evidence="6">Repeat domain (List_Bact_rpt)</fullName>
    </submittedName>
</protein>
<feature type="compositionally biased region" description="Basic and acidic residues" evidence="3">
    <location>
        <begin position="2420"/>
        <end position="2432"/>
    </location>
</feature>
<dbReference type="InterPro" id="IPR001119">
    <property type="entry name" value="SLH_dom"/>
</dbReference>
<evidence type="ECO:0000256" key="4">
    <source>
        <dbReference type="SAM" id="SignalP"/>
    </source>
</evidence>
<feature type="domain" description="SLH" evidence="5">
    <location>
        <begin position="2412"/>
        <end position="2472"/>
    </location>
</feature>
<dbReference type="PANTHER" id="PTHR43308">
    <property type="entry name" value="OUTER MEMBRANE PROTEIN ALPHA-RELATED"/>
    <property type="match status" value="1"/>
</dbReference>
<dbReference type="Gene3D" id="2.60.40.4270">
    <property type="entry name" value="Listeria-Bacteroides repeat domain"/>
    <property type="match status" value="1"/>
</dbReference>
<feature type="domain" description="SLH" evidence="5">
    <location>
        <begin position="2539"/>
        <end position="2597"/>
    </location>
</feature>
<keyword evidence="2" id="KW-0677">Repeat</keyword>
<dbReference type="InterPro" id="IPR051465">
    <property type="entry name" value="Cell_Envelope_Struct_Comp"/>
</dbReference>
<feature type="region of interest" description="Disordered" evidence="3">
    <location>
        <begin position="2390"/>
        <end position="2432"/>
    </location>
</feature>
<dbReference type="Pfam" id="PF18998">
    <property type="entry name" value="Flg_new_2"/>
    <property type="match status" value="3"/>
</dbReference>
<feature type="chain" id="PRO_5039362116" evidence="4">
    <location>
        <begin position="24"/>
        <end position="2648"/>
    </location>
</feature>
<dbReference type="InterPro" id="IPR059115">
    <property type="entry name" value="Rib"/>
</dbReference>
<organism evidence="6 7">
    <name type="scientific">Peptococcus niger</name>
    <dbReference type="NCBI Taxonomy" id="2741"/>
    <lineage>
        <taxon>Bacteria</taxon>
        <taxon>Bacillati</taxon>
        <taxon>Bacillota</taxon>
        <taxon>Clostridia</taxon>
        <taxon>Eubacteriales</taxon>
        <taxon>Peptococcaceae</taxon>
        <taxon>Peptococcus</taxon>
    </lineage>
</organism>
<evidence type="ECO:0000256" key="2">
    <source>
        <dbReference type="ARBA" id="ARBA00022737"/>
    </source>
</evidence>
<sequence>MKKRIFTLALALVMILQTVMPVAGVAKEKPPEQKKMVKVGEMDLKSYPQPSIKIVQEVNRQKKLQSKGGKVPGGARLFSSPYFPGQDPDNDKKPLIYANVNAVFSTKGLDGGKFDWGGVFGKDQDGKTNKAQIVFEQIDYDTSTRTGVKFFLKVDKDGTYTWSDDQGKPTKLPLYSKELKPFKYEVLLDEDVSDHVKLLTARFFGTREKYYFGEPDPVTGEIVGTINLDLSLQQIASTKFTSKWNTGVEEADRPTVEGSFLPGNETDPEMYGIFKFPSNDTGKTIIRNDQLDPNNPGEYSEYRAADLEKTPKVDVADPDPDSTDTYVLDRDNKKISYKEKTYRYTFTYDVINGGKLTMTEIIPVTFDANGGKFASITEEGADQKIVKEVDYDGTLTDKAEEPTQDRETFKGWSTTTDGKTPATDADFKNITKAKTFYAIWVNNPITAEELTVNESFKEDGTTEYVNDFIPPLDTLKGQVKIKDANGDPQPLAADDTFEILKDDGQTAFTQAEIDDGTLKDYLYEKLKEKDNPKGEPTRVETVKAKVTYANGTSRTVDIPIKVIKNIYEAKTKEGKPIYVPGDYVKVTLDPTKKATDPQKIYYYVNPAAKVVIPGEDPTGTDGNVFAKWTMKADTASGEGADYTLRDRHQFAAASTIEAQYEKEKQGIINIKYVDENGKEIDSKYHVDGVDYPSTKEGKSGALATEKEYPTPGPAFKGYIYTSRDAIKSQHYNDPATDTITYQYTKKVTTDDKSTSWVYFPVVFDANGGEFKSDTATQKTVYVYFDGNDATVEKVTFKEVKDEFEKAYSNPTKDGFDFKEWQNAKTNGTKPADDYEIQFKGWDWEADPDNGYVPETFYAHYEQASALVKYLDLDGKPIADEFKIDGVEYPTEKEGKLGEAIASDVFTKDNAPKLIGYKFNRIELNPVNSKYALDNKATIKIYYEKLPDVIPAKDGSGNPNEKPEGYVEVKFVPTDKAKDTTEKIFYVNPKKDVTIPIADPEAKATYTFKEWKMGADAKGAVYTPSTGQKFTDDLTVITATYEETKNIIPYDPSVPDPMVRPEGYVRVTFAADMGLKLTEQKAYYVKKNAGITLGNADLVKPAYKEETGYKFKEWDKEDTLTIAEADILVTAKATKLDPVIPEKDGEGNPNDKPEGYKEVTFVVKIGDEAKGKVTGVAKFYVNPTEYVTINPPATKANTGYEFGAWDKDATIPTVYKEDTTITGSFNGLKDVIPKTKDDDSEKPAGYVKVTFELEKLDGKEAGKIVDGETITYFVKPNTDVTIPQPGTLVNTGYEFKTWNPDTSKKAQYSQDTTVKGNFKKLENIIPSKKDDGTPNAKPDGYITVTFDKGDHGKDITGKTVYYVNPKADPLKKLGDTLIKKPTVKAETGYKFTGWDTKDDFEIKADKTVKAKYDSIDDVVPKTKDDESEKPEDYITVTFVKGEHGKELTGQAVYYVNPNKAVVLKEKAPTAVPNTGYKFARWDVSIDQAIQYKDGAEITALYNDPGNISTTEVASYVKVEFKPGTNGALEGTQAYWIKPGVEVNIPAPAVKPNVGYKFDKWDKSLTVTAKAGDPTYEITATYTEKATIIPKTKSDDSEKPNGYVTVTFTTDGNGSLEGTTTYFVNPNKEADFTQIADNLTKKPNIGYTEKGGSWNSTDFKKTFNANAEFKFGFKKLEDVIPAKEGEDRPEGYVTVKLIPTDKATVATEKSYWVKADTEVTITDKPMGTKVKDANDITYDYTFAGWTVTRGTIASWNDENIKGKFIQDTEITAKYNLKLVDVMPLPLAQDNVVTPIGETPDVNTLIKNKDKLPENTTINYATGGEPSVDKAGKTTAKVEVKYPNGKTTIVEVPITVVNNVIPKVDENTKKPDGYVMVTFEIEGKGGTIADGETTVYYVNPKQDVTIPQPDTIADTGYMFDKWDKDTKTPTKYLDETTVKGSFKSQKDIIPATNDDGTKNDKPEGYVTLTFDKGEQGKEITGQRVYYVNPKTDPAKMLGDTLIKKPEVKAATGWKQKADADAWDTPDTFEITADKTVKAQYEPLADVIPQEKEDGTDKPDGYISVTFSTETNGKIEGTDKTTRVIYVNPNKAVVLNDQAPKVTPNTGFEFADWDTQIEKAIQYKDKDVIKAKYNTIGDVIPQGKPDGSDKPAGYLTVTFVKGNHGELNGQTVYYVKPSTEVTVPAPAVTPASGWKHEGWDKALTQTFTEDTTITAQYDSFGDIIPQEKTDGSDKPDGYVTVTFNKGANGSLEGQTVYYVNPTAGKTLADVIHPTIKPATGFTSAGWDKEDTTAITGDITVTAKYQSENDVIPKTKDDGTENDKPEGYITVTFEKGEHGRLNGKTVYYVNPKKAVVLKDQAPDVTPDKDYTFTGWDTTIEKAIQYKDGDKITAKYTEKETKPGRRSGGSSGGSGGVLVPSTPKPTPEKPSEGDLNKDDHYQYLIGYPDGTFAPNRGMTRAEVATMFTRLLKDRPVKWLHYSSGLSDIYAGDWYADTVGYAVEKGIVSGYPDGTFRPNQPITRAEFASIASRFAALTEEKDLSFSDLDASHWGYKAIRLAASNGWISGYPDNTFRPEKAISRAEVTSITNRMLNRYADLDWIDAHRAEVIRFSDVGRSDWFFEPVMEATMGHDFTRDKDGKAEHWTGLNGKTFI</sequence>
<dbReference type="PANTHER" id="PTHR43308:SF5">
    <property type="entry name" value="S-LAYER PROTEIN _ PEPTIDOGLYCAN ENDO-BETA-N-ACETYLGLUCOSAMINIDASE"/>
    <property type="match status" value="1"/>
</dbReference>
<evidence type="ECO:0000256" key="1">
    <source>
        <dbReference type="ARBA" id="ARBA00004196"/>
    </source>
</evidence>
<dbReference type="InterPro" id="IPR044060">
    <property type="entry name" value="Bacterial_rp_domain"/>
</dbReference>
<name>A0A1G6UCF9_PEPNI</name>
<comment type="subcellular location">
    <subcellularLocation>
        <location evidence="1">Cell envelope</location>
    </subcellularLocation>
</comment>
<feature type="domain" description="SLH" evidence="5">
    <location>
        <begin position="2475"/>
        <end position="2538"/>
    </location>
</feature>
<accession>A0A1G6UCF9</accession>
<proteinExistence type="predicted"/>
<evidence type="ECO:0000259" key="5">
    <source>
        <dbReference type="PROSITE" id="PS51272"/>
    </source>
</evidence>
<reference evidence="6 7" key="1">
    <citation type="submission" date="2016-10" db="EMBL/GenBank/DDBJ databases">
        <authorList>
            <person name="de Groot N.N."/>
        </authorList>
    </citation>
    <scope>NUCLEOTIDE SEQUENCE [LARGE SCALE GENOMIC DNA]</scope>
    <source>
        <strain evidence="6 7">DSM 20475</strain>
    </source>
</reference>